<evidence type="ECO:0000256" key="10">
    <source>
        <dbReference type="ARBA" id="ARBA00022989"/>
    </source>
</evidence>
<keyword evidence="14" id="KW-0464">Manganese</keyword>
<evidence type="ECO:0000256" key="12">
    <source>
        <dbReference type="ARBA" id="ARBA00023136"/>
    </source>
</evidence>
<evidence type="ECO:0000256" key="7">
    <source>
        <dbReference type="ARBA" id="ARBA00022679"/>
    </source>
</evidence>
<dbReference type="PANTHER" id="PTHR11214">
    <property type="entry name" value="BETA-1,3-N-ACETYLGLUCOSAMINYLTRANSFERASE"/>
    <property type="match status" value="1"/>
</dbReference>
<feature type="compositionally biased region" description="Basic and acidic residues" evidence="16">
    <location>
        <begin position="71"/>
        <end position="87"/>
    </location>
</feature>
<evidence type="ECO:0000256" key="6">
    <source>
        <dbReference type="ARBA" id="ARBA00022676"/>
    </source>
</evidence>
<evidence type="ECO:0000313" key="18">
    <source>
        <dbReference type="Proteomes" id="UP001174909"/>
    </source>
</evidence>
<evidence type="ECO:0000256" key="5">
    <source>
        <dbReference type="ARBA" id="ARBA00008661"/>
    </source>
</evidence>
<keyword evidence="8 15" id="KW-0812">Transmembrane</keyword>
<dbReference type="Proteomes" id="UP001174909">
    <property type="component" value="Unassembled WGS sequence"/>
</dbReference>
<comment type="cofactor">
    <cofactor evidence="1">
        <name>Mn(2+)</name>
        <dbReference type="ChEBI" id="CHEBI:29035"/>
    </cofactor>
</comment>
<dbReference type="FunFam" id="3.90.550.50:FF:000018">
    <property type="entry name" value="Hexosyltransferase"/>
    <property type="match status" value="1"/>
</dbReference>
<name>A0AA35TNT6_GEOBA</name>
<evidence type="ECO:0000256" key="16">
    <source>
        <dbReference type="SAM" id="MobiDB-lite"/>
    </source>
</evidence>
<keyword evidence="13" id="KW-0325">Glycoprotein</keyword>
<feature type="region of interest" description="Disordered" evidence="16">
    <location>
        <begin position="41"/>
        <end position="88"/>
    </location>
</feature>
<keyword evidence="6 15" id="KW-0328">Glycosyltransferase</keyword>
<feature type="transmembrane region" description="Helical" evidence="15">
    <location>
        <begin position="12"/>
        <end position="35"/>
    </location>
</feature>
<gene>
    <name evidence="17" type="ORF">GBAR_LOCUS27972</name>
</gene>
<reference evidence="17" key="1">
    <citation type="submission" date="2023-03" db="EMBL/GenBank/DDBJ databases">
        <authorList>
            <person name="Steffen K."/>
            <person name="Cardenas P."/>
        </authorList>
    </citation>
    <scope>NUCLEOTIDE SEQUENCE</scope>
</reference>
<comment type="subcellular location">
    <subcellularLocation>
        <location evidence="2 15">Golgi apparatus membrane</location>
        <topology evidence="2 15">Single-pass type II membrane protein</topology>
    </subcellularLocation>
</comment>
<comment type="pathway">
    <text evidence="3">Glycan metabolism; chondroitin sulfate biosynthesis.</text>
</comment>
<evidence type="ECO:0000256" key="9">
    <source>
        <dbReference type="ARBA" id="ARBA00022968"/>
    </source>
</evidence>
<dbReference type="Gene3D" id="3.90.550.50">
    <property type="match status" value="1"/>
</dbReference>
<evidence type="ECO:0000256" key="1">
    <source>
        <dbReference type="ARBA" id="ARBA00001936"/>
    </source>
</evidence>
<dbReference type="EC" id="2.4.1.-" evidence="15"/>
<comment type="pathway">
    <text evidence="4">Glycan metabolism; heparan sulfate biosynthesis.</text>
</comment>
<sequence length="377" mass="43746">MVGIYRSRFLSLVIVILFTTMVQVFVWVAFSSLYLPDPSTSHSLNTDRMDRDKECKCPTRDPESETCAPPKTEEVGRDEGDREQRMDIDDDRDYLEGLGVLKDSQHYLLVALVLSGPDSKSRERRDTIRETWKTYSNPTEEPAILVLFVMGTFELSAPQLESVTHENQQHHDLVLLPNLKESYYNLTLKVLQAFVWADQNLRFSYLLKCDDDSFVMLHQIADELSERTSTQSYYWGFFDGRATPKKGGKYIEKEWFLCDRYLPYALGGGYVVSADLVHKVALMSDGVRLYNNEDTSLGVWLSPFRAERRHDSRFDTEFKSRGCRNNYLVTHKQSPGEMRTKHELLQSKGMICEQETAVRKAYEYNWLVEPSKCCQRK</sequence>
<keyword evidence="10 15" id="KW-1133">Transmembrane helix</keyword>
<comment type="caution">
    <text evidence="17">The sequence shown here is derived from an EMBL/GenBank/DDBJ whole genome shotgun (WGS) entry which is preliminary data.</text>
</comment>
<proteinExistence type="inferred from homology"/>
<evidence type="ECO:0000313" key="17">
    <source>
        <dbReference type="EMBL" id="CAI8051016.1"/>
    </source>
</evidence>
<keyword evidence="12 15" id="KW-0472">Membrane</keyword>
<dbReference type="GO" id="GO:0006493">
    <property type="term" value="P:protein O-linked glycosylation"/>
    <property type="evidence" value="ECO:0007669"/>
    <property type="project" value="TreeGrafter"/>
</dbReference>
<comment type="similarity">
    <text evidence="5 15">Belongs to the glycosyltransferase 31 family.</text>
</comment>
<evidence type="ECO:0000256" key="15">
    <source>
        <dbReference type="RuleBase" id="RU363063"/>
    </source>
</evidence>
<evidence type="ECO:0000256" key="3">
    <source>
        <dbReference type="ARBA" id="ARBA00004840"/>
    </source>
</evidence>
<dbReference type="GO" id="GO:0047220">
    <property type="term" value="F:galactosylxylosylprotein 3-beta-galactosyltransferase activity"/>
    <property type="evidence" value="ECO:0007669"/>
    <property type="project" value="TreeGrafter"/>
</dbReference>
<keyword evidence="11 15" id="KW-0333">Golgi apparatus</keyword>
<evidence type="ECO:0000256" key="14">
    <source>
        <dbReference type="ARBA" id="ARBA00023211"/>
    </source>
</evidence>
<dbReference type="PANTHER" id="PTHR11214:SF3">
    <property type="entry name" value="BETA-1,3-GALACTOSYLTRANSFERASE 6"/>
    <property type="match status" value="1"/>
</dbReference>
<evidence type="ECO:0000256" key="11">
    <source>
        <dbReference type="ARBA" id="ARBA00023034"/>
    </source>
</evidence>
<dbReference type="Pfam" id="PF01762">
    <property type="entry name" value="Galactosyl_T"/>
    <property type="match status" value="1"/>
</dbReference>
<dbReference type="GO" id="GO:0006024">
    <property type="term" value="P:glycosaminoglycan biosynthetic process"/>
    <property type="evidence" value="ECO:0007669"/>
    <property type="project" value="UniProtKB-ARBA"/>
</dbReference>
<dbReference type="AlphaFoldDB" id="A0AA35TNT6"/>
<keyword evidence="18" id="KW-1185">Reference proteome</keyword>
<protein>
    <recommendedName>
        <fullName evidence="15">Hexosyltransferase</fullName>
        <ecNumber evidence="15">2.4.1.-</ecNumber>
    </recommendedName>
</protein>
<keyword evidence="9 15" id="KW-0735">Signal-anchor</keyword>
<dbReference type="GO" id="GO:0000139">
    <property type="term" value="C:Golgi membrane"/>
    <property type="evidence" value="ECO:0007669"/>
    <property type="project" value="UniProtKB-SubCell"/>
</dbReference>
<evidence type="ECO:0000256" key="8">
    <source>
        <dbReference type="ARBA" id="ARBA00022692"/>
    </source>
</evidence>
<evidence type="ECO:0000256" key="2">
    <source>
        <dbReference type="ARBA" id="ARBA00004323"/>
    </source>
</evidence>
<evidence type="ECO:0000256" key="13">
    <source>
        <dbReference type="ARBA" id="ARBA00023180"/>
    </source>
</evidence>
<dbReference type="InterPro" id="IPR002659">
    <property type="entry name" value="Glyco_trans_31"/>
</dbReference>
<keyword evidence="7" id="KW-0808">Transferase</keyword>
<feature type="compositionally biased region" description="Basic and acidic residues" evidence="16">
    <location>
        <begin position="45"/>
        <end position="63"/>
    </location>
</feature>
<evidence type="ECO:0000256" key="4">
    <source>
        <dbReference type="ARBA" id="ARBA00005093"/>
    </source>
</evidence>
<dbReference type="EMBL" id="CASHTH010003894">
    <property type="protein sequence ID" value="CAI8051016.1"/>
    <property type="molecule type" value="Genomic_DNA"/>
</dbReference>
<organism evidence="17 18">
    <name type="scientific">Geodia barretti</name>
    <name type="common">Barrett's horny sponge</name>
    <dbReference type="NCBI Taxonomy" id="519541"/>
    <lineage>
        <taxon>Eukaryota</taxon>
        <taxon>Metazoa</taxon>
        <taxon>Porifera</taxon>
        <taxon>Demospongiae</taxon>
        <taxon>Heteroscleromorpha</taxon>
        <taxon>Tetractinellida</taxon>
        <taxon>Astrophorina</taxon>
        <taxon>Geodiidae</taxon>
        <taxon>Geodia</taxon>
    </lineage>
</organism>
<accession>A0AA35TNT6</accession>